<proteinExistence type="predicted"/>
<evidence type="ECO:0000256" key="1">
    <source>
        <dbReference type="ARBA" id="ARBA00022475"/>
    </source>
</evidence>
<gene>
    <name evidence="8" type="primary">lptC</name>
    <name evidence="8" type="ORF">WKW79_21675</name>
</gene>
<feature type="transmembrane region" description="Helical" evidence="7">
    <location>
        <begin position="12"/>
        <end position="32"/>
    </location>
</feature>
<keyword evidence="3 7" id="KW-0812">Transmembrane</keyword>
<sequence>MLGLLRRGVDRVSLYLPIIVAGALALGTYWLVRNAPRLAVPMPKEEATHDPDYFMRGFVVKNFLPNGELRSELAGTEGRHYADNDTIEVDQVRVRSISPQGLVTHASADRGLSNSDVSEVQLFGNAIVVRDAAVSPSGKPLPRLEFRGEFLHAYMDTERVRSDKPVTLTRGTDRFTADAMDYDNLSGVANLNGRVRGVLMPPASAATATPPKADNNKKKGKQ</sequence>
<name>A0ABU8XBI2_9BURK</name>
<dbReference type="PANTHER" id="PTHR37481">
    <property type="entry name" value="LIPOPOLYSACCHARIDE EXPORT SYSTEM PROTEIN LPTC"/>
    <property type="match status" value="1"/>
</dbReference>
<reference evidence="8 9" key="1">
    <citation type="submission" date="2024-03" db="EMBL/GenBank/DDBJ databases">
        <title>Novel species of the genus Variovorax.</title>
        <authorList>
            <person name="Liu Q."/>
            <person name="Xin Y.-H."/>
        </authorList>
    </citation>
    <scope>NUCLEOTIDE SEQUENCE [LARGE SCALE GENOMIC DNA]</scope>
    <source>
        <strain evidence="8 9">KACC 18901</strain>
    </source>
</reference>
<evidence type="ECO:0000256" key="6">
    <source>
        <dbReference type="SAM" id="MobiDB-lite"/>
    </source>
</evidence>
<evidence type="ECO:0000256" key="4">
    <source>
        <dbReference type="ARBA" id="ARBA00022989"/>
    </source>
</evidence>
<dbReference type="PANTHER" id="PTHR37481:SF1">
    <property type="entry name" value="LIPOPOLYSACCHARIDE EXPORT SYSTEM PROTEIN LPTC"/>
    <property type="match status" value="1"/>
</dbReference>
<keyword evidence="5 7" id="KW-0472">Membrane</keyword>
<keyword evidence="2" id="KW-0997">Cell inner membrane</keyword>
<feature type="compositionally biased region" description="Low complexity" evidence="6">
    <location>
        <begin position="201"/>
        <end position="211"/>
    </location>
</feature>
<dbReference type="InterPro" id="IPR010664">
    <property type="entry name" value="LipoPS_assembly_LptC-rel"/>
</dbReference>
<keyword evidence="9" id="KW-1185">Reference proteome</keyword>
<dbReference type="Proteomes" id="UP001367030">
    <property type="component" value="Unassembled WGS sequence"/>
</dbReference>
<dbReference type="NCBIfam" id="TIGR04409">
    <property type="entry name" value="LptC_YrbK"/>
    <property type="match status" value="1"/>
</dbReference>
<dbReference type="EMBL" id="JBBKZS010000009">
    <property type="protein sequence ID" value="MEJ8857202.1"/>
    <property type="molecule type" value="Genomic_DNA"/>
</dbReference>
<evidence type="ECO:0000256" key="7">
    <source>
        <dbReference type="SAM" id="Phobius"/>
    </source>
</evidence>
<feature type="region of interest" description="Disordered" evidence="6">
    <location>
        <begin position="201"/>
        <end position="222"/>
    </location>
</feature>
<evidence type="ECO:0000256" key="2">
    <source>
        <dbReference type="ARBA" id="ARBA00022519"/>
    </source>
</evidence>
<accession>A0ABU8XBI2</accession>
<organism evidence="8 9">
    <name type="scientific">Variovorax robiniae</name>
    <dbReference type="NCBI Taxonomy" id="1836199"/>
    <lineage>
        <taxon>Bacteria</taxon>
        <taxon>Pseudomonadati</taxon>
        <taxon>Pseudomonadota</taxon>
        <taxon>Betaproteobacteria</taxon>
        <taxon>Burkholderiales</taxon>
        <taxon>Comamonadaceae</taxon>
        <taxon>Variovorax</taxon>
    </lineage>
</organism>
<keyword evidence="4 7" id="KW-1133">Transmembrane helix</keyword>
<evidence type="ECO:0000256" key="5">
    <source>
        <dbReference type="ARBA" id="ARBA00023136"/>
    </source>
</evidence>
<comment type="caution">
    <text evidence="8">The sequence shown here is derived from an EMBL/GenBank/DDBJ whole genome shotgun (WGS) entry which is preliminary data.</text>
</comment>
<dbReference type="InterPro" id="IPR026265">
    <property type="entry name" value="LptC"/>
</dbReference>
<dbReference type="Gene3D" id="2.60.450.10">
    <property type="entry name" value="Lipopolysaccharide (LPS) transport protein A like domain"/>
    <property type="match status" value="1"/>
</dbReference>
<dbReference type="InterPro" id="IPR052363">
    <property type="entry name" value="LPS_export_LptC"/>
</dbReference>
<evidence type="ECO:0000256" key="3">
    <source>
        <dbReference type="ARBA" id="ARBA00022692"/>
    </source>
</evidence>
<evidence type="ECO:0000313" key="9">
    <source>
        <dbReference type="Proteomes" id="UP001367030"/>
    </source>
</evidence>
<evidence type="ECO:0000313" key="8">
    <source>
        <dbReference type="EMBL" id="MEJ8857202.1"/>
    </source>
</evidence>
<protein>
    <submittedName>
        <fullName evidence="8">LPS export ABC transporter periplasmic protein LptC</fullName>
    </submittedName>
</protein>
<dbReference type="Pfam" id="PF06835">
    <property type="entry name" value="LptC"/>
    <property type="match status" value="1"/>
</dbReference>
<keyword evidence="1" id="KW-1003">Cell membrane</keyword>